<sequence>MGTHPISDTYWPVFKQAVEADPNKVRPIKLICTVCTEEMTTDGALTGSIHMNFKLEYEHGLDHGAQILPCCHMLGAKCLVDWLRSQSEQYPNKKYYRCPVCSTQIKHHPCGHLCYGQRIPSTVAEYYRIPAVLGEGGFIHLRCSDCEVAFVYGEMGKYVEIYEWKDEVESRKQYIAFSVIGPRREFHLLATSPNVERPVVKLARVLETPEDLKAIWESHKQGGTDNTRSASAASSELAKVGALKISISILDDERTQSLKLFHVTAV</sequence>
<dbReference type="SUPFAM" id="SSF57850">
    <property type="entry name" value="RING/U-box"/>
    <property type="match status" value="1"/>
</dbReference>
<reference evidence="3" key="1">
    <citation type="journal article" date="2017" name="Mycologia">
        <title>Fusarium algeriense, sp. nov., a novel toxigenic crown rot pathogen of durum wheat from Algeria is nested in the Fusarium burgessii species complex.</title>
        <authorList>
            <person name="Laraba I."/>
            <person name="Keddad A."/>
            <person name="Boureghda H."/>
            <person name="Abdallah N."/>
            <person name="Vaughan M.M."/>
            <person name="Proctor R.H."/>
            <person name="Busman M."/>
            <person name="O'Donnell K."/>
        </authorList>
    </citation>
    <scope>NUCLEOTIDE SEQUENCE</scope>
    <source>
        <strain evidence="3">NRRL 25174</strain>
    </source>
</reference>
<evidence type="ECO:0000259" key="2">
    <source>
        <dbReference type="PROSITE" id="PS50089"/>
    </source>
</evidence>
<proteinExistence type="predicted"/>
<gene>
    <name evidence="3" type="ORF">FBEOM_3733</name>
</gene>
<evidence type="ECO:0000313" key="3">
    <source>
        <dbReference type="EMBL" id="KAF4342326.1"/>
    </source>
</evidence>
<dbReference type="EMBL" id="PVQB02000146">
    <property type="protein sequence ID" value="KAF4342326.1"/>
    <property type="molecule type" value="Genomic_DNA"/>
</dbReference>
<dbReference type="Gene3D" id="3.30.40.10">
    <property type="entry name" value="Zinc/RING finger domain, C3HC4 (zinc finger)"/>
    <property type="match status" value="1"/>
</dbReference>
<keyword evidence="1" id="KW-0863">Zinc-finger</keyword>
<dbReference type="GO" id="GO:0008270">
    <property type="term" value="F:zinc ion binding"/>
    <property type="evidence" value="ECO:0007669"/>
    <property type="project" value="UniProtKB-KW"/>
</dbReference>
<protein>
    <recommendedName>
        <fullName evidence="2">RING-type domain-containing protein</fullName>
    </recommendedName>
</protein>
<feature type="domain" description="RING-type" evidence="2">
    <location>
        <begin position="32"/>
        <end position="102"/>
    </location>
</feature>
<evidence type="ECO:0000313" key="4">
    <source>
        <dbReference type="Proteomes" id="UP000730481"/>
    </source>
</evidence>
<dbReference type="Proteomes" id="UP000730481">
    <property type="component" value="Unassembled WGS sequence"/>
</dbReference>
<reference evidence="3" key="2">
    <citation type="submission" date="2020-02" db="EMBL/GenBank/DDBJ databases">
        <title>Identification and distribution of gene clusters putatively required for synthesis of sphingolipid metabolism inhibitors in phylogenetically diverse species of the filamentous fungus Fusarium.</title>
        <authorList>
            <person name="Kim H.-S."/>
            <person name="Busman M."/>
            <person name="Brown D.W."/>
            <person name="Divon H."/>
            <person name="Uhlig S."/>
            <person name="Proctor R.H."/>
        </authorList>
    </citation>
    <scope>NUCLEOTIDE SEQUENCE</scope>
    <source>
        <strain evidence="3">NRRL 25174</strain>
    </source>
</reference>
<comment type="caution">
    <text evidence="3">The sequence shown here is derived from an EMBL/GenBank/DDBJ whole genome shotgun (WGS) entry which is preliminary data.</text>
</comment>
<keyword evidence="1" id="KW-0862">Zinc</keyword>
<evidence type="ECO:0000256" key="1">
    <source>
        <dbReference type="PROSITE-ProRule" id="PRU00175"/>
    </source>
</evidence>
<accession>A0A9P5DYV9</accession>
<dbReference type="OrthoDB" id="8062037at2759"/>
<keyword evidence="1" id="KW-0479">Metal-binding</keyword>
<dbReference type="InterPro" id="IPR001841">
    <property type="entry name" value="Znf_RING"/>
</dbReference>
<name>A0A9P5DYV9_9HYPO</name>
<organism evidence="3 4">
    <name type="scientific">Fusarium beomiforme</name>
    <dbReference type="NCBI Taxonomy" id="44412"/>
    <lineage>
        <taxon>Eukaryota</taxon>
        <taxon>Fungi</taxon>
        <taxon>Dikarya</taxon>
        <taxon>Ascomycota</taxon>
        <taxon>Pezizomycotina</taxon>
        <taxon>Sordariomycetes</taxon>
        <taxon>Hypocreomycetidae</taxon>
        <taxon>Hypocreales</taxon>
        <taxon>Nectriaceae</taxon>
        <taxon>Fusarium</taxon>
        <taxon>Fusarium burgessii species complex</taxon>
    </lineage>
</organism>
<dbReference type="PROSITE" id="PS50089">
    <property type="entry name" value="ZF_RING_2"/>
    <property type="match status" value="1"/>
</dbReference>
<dbReference type="AlphaFoldDB" id="A0A9P5DYV9"/>
<dbReference type="InterPro" id="IPR013083">
    <property type="entry name" value="Znf_RING/FYVE/PHD"/>
</dbReference>
<keyword evidence="4" id="KW-1185">Reference proteome</keyword>